<protein>
    <submittedName>
        <fullName evidence="1">DNA-directed RNA polymerase IV and V subunit 2-like</fullName>
    </submittedName>
</protein>
<evidence type="ECO:0000313" key="2">
    <source>
        <dbReference type="Proteomes" id="UP001604277"/>
    </source>
</evidence>
<name>A0ABD1U4E7_9LAMI</name>
<comment type="caution">
    <text evidence="1">The sequence shown here is derived from an EMBL/GenBank/DDBJ whole genome shotgun (WGS) entry which is preliminary data.</text>
</comment>
<reference evidence="2" key="1">
    <citation type="submission" date="2024-07" db="EMBL/GenBank/DDBJ databases">
        <title>Two chromosome-level genome assemblies of Korean endemic species Abeliophyllum distichum and Forsythia ovata (Oleaceae).</title>
        <authorList>
            <person name="Jang H."/>
        </authorList>
    </citation>
    <scope>NUCLEOTIDE SEQUENCE [LARGE SCALE GENOMIC DNA]</scope>
</reference>
<proteinExistence type="predicted"/>
<accession>A0ABD1U4E7</accession>
<evidence type="ECO:0000313" key="1">
    <source>
        <dbReference type="EMBL" id="KAL2519879.1"/>
    </source>
</evidence>
<gene>
    <name evidence="1" type="ORF">Fot_23802</name>
</gene>
<dbReference type="EMBL" id="JBFOLJ010000007">
    <property type="protein sequence ID" value="KAL2519879.1"/>
    <property type="molecule type" value="Genomic_DNA"/>
</dbReference>
<organism evidence="1 2">
    <name type="scientific">Forsythia ovata</name>
    <dbReference type="NCBI Taxonomy" id="205694"/>
    <lineage>
        <taxon>Eukaryota</taxon>
        <taxon>Viridiplantae</taxon>
        <taxon>Streptophyta</taxon>
        <taxon>Embryophyta</taxon>
        <taxon>Tracheophyta</taxon>
        <taxon>Spermatophyta</taxon>
        <taxon>Magnoliopsida</taxon>
        <taxon>eudicotyledons</taxon>
        <taxon>Gunneridae</taxon>
        <taxon>Pentapetalae</taxon>
        <taxon>asterids</taxon>
        <taxon>lamiids</taxon>
        <taxon>Lamiales</taxon>
        <taxon>Oleaceae</taxon>
        <taxon>Forsythieae</taxon>
        <taxon>Forsythia</taxon>
    </lineage>
</organism>
<dbReference type="Proteomes" id="UP001604277">
    <property type="component" value="Unassembled WGS sequence"/>
</dbReference>
<sequence length="150" mass="17169">MREGIESQGSEDQVRSYKCPNCTPNQWNMLNTVERIGPSSLSEKFSNGTFTMNVNDRHFYDPDLDDEADNHLLKVSTDIGEVVVEPCHNPSKRGYGSWRYAPLKCGKVALVQPTFWTYEKFVAEVGKELLDIHHLHNRLHNMTNSSRVKS</sequence>
<dbReference type="AlphaFoldDB" id="A0ABD1U4E7"/>
<keyword evidence="2" id="KW-1185">Reference proteome</keyword>